<dbReference type="InterPro" id="IPR011641">
    <property type="entry name" value="Tyr-kin_ephrin_A/B_rcpt-like"/>
</dbReference>
<dbReference type="Pfam" id="PF00041">
    <property type="entry name" value="fn3"/>
    <property type="match status" value="2"/>
</dbReference>
<dbReference type="SUPFAM" id="SSF57184">
    <property type="entry name" value="Growth factor receptor domain"/>
    <property type="match status" value="1"/>
</dbReference>
<dbReference type="InterPro" id="IPR017441">
    <property type="entry name" value="Protein_kinase_ATP_BS"/>
</dbReference>
<dbReference type="EMBL" id="CAWYQH010000174">
    <property type="protein sequence ID" value="CAK8698420.1"/>
    <property type="molecule type" value="Genomic_DNA"/>
</dbReference>
<dbReference type="SMART" id="SM00219">
    <property type="entry name" value="TyrKc"/>
    <property type="match status" value="1"/>
</dbReference>
<feature type="region of interest" description="Disordered" evidence="14">
    <location>
        <begin position="530"/>
        <end position="553"/>
    </location>
</feature>
<feature type="signal peptide" evidence="16">
    <location>
        <begin position="1"/>
        <end position="22"/>
    </location>
</feature>
<dbReference type="SUPFAM" id="SSF56112">
    <property type="entry name" value="Protein kinase-like (PK-like)"/>
    <property type="match status" value="1"/>
</dbReference>
<dbReference type="Pfam" id="PF07714">
    <property type="entry name" value="PK_Tyr_Ser-Thr"/>
    <property type="match status" value="1"/>
</dbReference>
<keyword evidence="8 13" id="KW-0067">ATP-binding</keyword>
<dbReference type="InterPro" id="IPR050449">
    <property type="entry name" value="Ephrin_rcpt_TKs"/>
</dbReference>
<dbReference type="PIRSF" id="PIRSF000666">
    <property type="entry name" value="TyrPK_ephrin_receptor"/>
    <property type="match status" value="1"/>
</dbReference>
<feature type="transmembrane region" description="Helical" evidence="15">
    <location>
        <begin position="563"/>
        <end position="585"/>
    </location>
</feature>
<evidence type="ECO:0000256" key="5">
    <source>
        <dbReference type="ARBA" id="ARBA00022737"/>
    </source>
</evidence>
<evidence type="ECO:0000256" key="9">
    <source>
        <dbReference type="ARBA" id="ARBA00022989"/>
    </source>
</evidence>
<dbReference type="InterPro" id="IPR008266">
    <property type="entry name" value="Tyr_kinase_AS"/>
</dbReference>
<evidence type="ECO:0000256" key="13">
    <source>
        <dbReference type="PROSITE-ProRule" id="PRU10141"/>
    </source>
</evidence>
<keyword evidence="4 15" id="KW-0812">Transmembrane</keyword>
<feature type="domain" description="Eph LBD" evidence="20">
    <location>
        <begin position="24"/>
        <end position="198"/>
    </location>
</feature>
<keyword evidence="7" id="KW-0418">Kinase</keyword>
<evidence type="ECO:0000259" key="19">
    <source>
        <dbReference type="PROSITE" id="PS50853"/>
    </source>
</evidence>
<dbReference type="InterPro" id="IPR009030">
    <property type="entry name" value="Growth_fac_rcpt_cys_sf"/>
</dbReference>
<dbReference type="SMART" id="SM00615">
    <property type="entry name" value="EPH_lbd"/>
    <property type="match status" value="1"/>
</dbReference>
<evidence type="ECO:0000256" key="16">
    <source>
        <dbReference type="SAM" id="SignalP"/>
    </source>
</evidence>
<evidence type="ECO:0000259" key="20">
    <source>
        <dbReference type="PROSITE" id="PS51550"/>
    </source>
</evidence>
<dbReference type="Gene3D" id="3.30.200.20">
    <property type="entry name" value="Phosphorylase Kinase, domain 1"/>
    <property type="match status" value="1"/>
</dbReference>
<evidence type="ECO:0000256" key="6">
    <source>
        <dbReference type="ARBA" id="ARBA00022741"/>
    </source>
</evidence>
<dbReference type="InterPro" id="IPR011009">
    <property type="entry name" value="Kinase-like_dom_sf"/>
</dbReference>
<feature type="binding site" evidence="13">
    <location>
        <position position="675"/>
    </location>
    <ligand>
        <name>ATP</name>
        <dbReference type="ChEBI" id="CHEBI:30616"/>
    </ligand>
</feature>
<dbReference type="CDD" id="cd10319">
    <property type="entry name" value="EphR_LBD"/>
    <property type="match status" value="1"/>
</dbReference>
<dbReference type="EC" id="2.7.10.1" evidence="2"/>
<evidence type="ECO:0000256" key="7">
    <source>
        <dbReference type="ARBA" id="ARBA00022777"/>
    </source>
</evidence>
<dbReference type="Pfam" id="PF07647">
    <property type="entry name" value="SAM_2"/>
    <property type="match status" value="1"/>
</dbReference>
<dbReference type="PROSITE" id="PS50105">
    <property type="entry name" value="SAM_DOMAIN"/>
    <property type="match status" value="1"/>
</dbReference>
<dbReference type="InterPro" id="IPR020635">
    <property type="entry name" value="Tyr_kinase_cat_dom"/>
</dbReference>
<dbReference type="CDD" id="cd00063">
    <property type="entry name" value="FN3"/>
    <property type="match status" value="2"/>
</dbReference>
<dbReference type="Gene3D" id="1.10.150.50">
    <property type="entry name" value="Transcription Factor, Ets-1"/>
    <property type="match status" value="1"/>
</dbReference>
<keyword evidence="5" id="KW-0677">Repeat</keyword>
<keyword evidence="9 15" id="KW-1133">Transmembrane helix</keyword>
<dbReference type="SUPFAM" id="SSF49785">
    <property type="entry name" value="Galactose-binding domain-like"/>
    <property type="match status" value="1"/>
</dbReference>
<evidence type="ECO:0000256" key="10">
    <source>
        <dbReference type="ARBA" id="ARBA00023136"/>
    </source>
</evidence>
<dbReference type="InterPro" id="IPR008979">
    <property type="entry name" value="Galactose-bd-like_sf"/>
</dbReference>
<dbReference type="PROSITE" id="PS00109">
    <property type="entry name" value="PROTEIN_KINASE_TYR"/>
    <property type="match status" value="1"/>
</dbReference>
<evidence type="ECO:0000256" key="15">
    <source>
        <dbReference type="SAM" id="Phobius"/>
    </source>
</evidence>
<dbReference type="PROSITE" id="PS51550">
    <property type="entry name" value="EPH_LBD"/>
    <property type="match status" value="1"/>
</dbReference>
<keyword evidence="3" id="KW-0808">Transferase</keyword>
<evidence type="ECO:0000256" key="12">
    <source>
        <dbReference type="ARBA" id="ARBA00023170"/>
    </source>
</evidence>
<dbReference type="InterPro" id="IPR013761">
    <property type="entry name" value="SAM/pointed_sf"/>
</dbReference>
<keyword evidence="22" id="KW-1185">Reference proteome</keyword>
<dbReference type="PANTHER" id="PTHR46877">
    <property type="entry name" value="EPH RECEPTOR A5"/>
    <property type="match status" value="1"/>
</dbReference>
<protein>
    <recommendedName>
        <fullName evidence="2">receptor protein-tyrosine kinase</fullName>
        <ecNumber evidence="2">2.7.10.1</ecNumber>
    </recommendedName>
</protein>
<feature type="domain" description="Protein kinase" evidence="17">
    <location>
        <begin position="646"/>
        <end position="908"/>
    </location>
</feature>
<dbReference type="PROSITE" id="PS50011">
    <property type="entry name" value="PROTEIN_KINASE_DOM"/>
    <property type="match status" value="1"/>
</dbReference>
<dbReference type="InterPro" id="IPR000719">
    <property type="entry name" value="Prot_kinase_dom"/>
</dbReference>
<feature type="domain" description="SAM" evidence="18">
    <location>
        <begin position="933"/>
        <end position="997"/>
    </location>
</feature>
<accession>A0ABP0H351</accession>
<feature type="chain" id="PRO_5047435304" description="receptor protein-tyrosine kinase" evidence="16">
    <location>
        <begin position="23"/>
        <end position="1008"/>
    </location>
</feature>
<keyword evidence="12" id="KW-0675">Receptor</keyword>
<dbReference type="SUPFAM" id="SSF49265">
    <property type="entry name" value="Fibronectin type III"/>
    <property type="match status" value="1"/>
</dbReference>
<reference evidence="21 22" key="1">
    <citation type="submission" date="2024-02" db="EMBL/GenBank/DDBJ databases">
        <authorList>
            <person name="Daric V."/>
            <person name="Darras S."/>
        </authorList>
    </citation>
    <scope>NUCLEOTIDE SEQUENCE [LARGE SCALE GENOMIC DNA]</scope>
</reference>
<keyword evidence="16" id="KW-0732">Signal</keyword>
<dbReference type="Gene3D" id="2.60.120.260">
    <property type="entry name" value="Galactose-binding domain-like"/>
    <property type="match status" value="1"/>
</dbReference>
<dbReference type="Gene3D" id="2.60.40.10">
    <property type="entry name" value="Immunoglobulins"/>
    <property type="match status" value="2"/>
</dbReference>
<evidence type="ECO:0000259" key="18">
    <source>
        <dbReference type="PROSITE" id="PS50105"/>
    </source>
</evidence>
<name>A0ABP0H351_CLALP</name>
<dbReference type="InterPro" id="IPR001660">
    <property type="entry name" value="SAM"/>
</dbReference>
<evidence type="ECO:0000259" key="17">
    <source>
        <dbReference type="PROSITE" id="PS50011"/>
    </source>
</evidence>
<dbReference type="SMART" id="SM01411">
    <property type="entry name" value="Ephrin_rec_like"/>
    <property type="match status" value="1"/>
</dbReference>
<dbReference type="PROSITE" id="PS50853">
    <property type="entry name" value="FN3"/>
    <property type="match status" value="2"/>
</dbReference>
<evidence type="ECO:0000256" key="2">
    <source>
        <dbReference type="ARBA" id="ARBA00011902"/>
    </source>
</evidence>
<evidence type="ECO:0000313" key="21">
    <source>
        <dbReference type="EMBL" id="CAK8698420.1"/>
    </source>
</evidence>
<dbReference type="InterPro" id="IPR036116">
    <property type="entry name" value="FN3_sf"/>
</dbReference>
<dbReference type="InterPro" id="IPR001090">
    <property type="entry name" value="Ephrin_rcpt_lig-bd_dom"/>
</dbReference>
<keyword evidence="10 15" id="KW-0472">Membrane</keyword>
<dbReference type="PRINTS" id="PR00109">
    <property type="entry name" value="TYRKINASE"/>
</dbReference>
<dbReference type="Pfam" id="PF01404">
    <property type="entry name" value="Ephrin_lbd"/>
    <property type="match status" value="1"/>
</dbReference>
<proteinExistence type="predicted"/>
<keyword evidence="11" id="KW-0829">Tyrosine-protein kinase</keyword>
<dbReference type="Pfam" id="PF14575">
    <property type="entry name" value="EphA2_TM"/>
    <property type="match status" value="1"/>
</dbReference>
<dbReference type="SMART" id="SM00060">
    <property type="entry name" value="FN3"/>
    <property type="match status" value="2"/>
</dbReference>
<dbReference type="PROSITE" id="PS00107">
    <property type="entry name" value="PROTEIN_KINASE_ATP"/>
    <property type="match status" value="1"/>
</dbReference>
<feature type="domain" description="Fibronectin type-III" evidence="19">
    <location>
        <begin position="435"/>
        <end position="524"/>
    </location>
</feature>
<dbReference type="Pfam" id="PF25599">
    <property type="entry name" value="Ephrin_CRD"/>
    <property type="match status" value="1"/>
</dbReference>
<dbReference type="Gene3D" id="2.10.50.10">
    <property type="entry name" value="Tumor Necrosis Factor Receptor, subunit A, domain 2"/>
    <property type="match status" value="1"/>
</dbReference>
<dbReference type="InterPro" id="IPR027936">
    <property type="entry name" value="Eph_TM"/>
</dbReference>
<feature type="domain" description="Fibronectin type-III" evidence="19">
    <location>
        <begin position="322"/>
        <end position="432"/>
    </location>
</feature>
<evidence type="ECO:0000256" key="14">
    <source>
        <dbReference type="SAM" id="MobiDB-lite"/>
    </source>
</evidence>
<evidence type="ECO:0000313" key="22">
    <source>
        <dbReference type="Proteomes" id="UP001642483"/>
    </source>
</evidence>
<evidence type="ECO:0000256" key="3">
    <source>
        <dbReference type="ARBA" id="ARBA00022679"/>
    </source>
</evidence>
<dbReference type="InterPro" id="IPR016257">
    <property type="entry name" value="Tyr_kinase_ephrin_rcpt"/>
</dbReference>
<dbReference type="Proteomes" id="UP001642483">
    <property type="component" value="Unassembled WGS sequence"/>
</dbReference>
<keyword evidence="6 13" id="KW-0547">Nucleotide-binding</keyword>
<dbReference type="InterPro" id="IPR013783">
    <property type="entry name" value="Ig-like_fold"/>
</dbReference>
<comment type="caution">
    <text evidence="21">The sequence shown here is derived from an EMBL/GenBank/DDBJ whole genome shotgun (WGS) entry which is preliminary data.</text>
</comment>
<dbReference type="PANTHER" id="PTHR46877:SF14">
    <property type="entry name" value="RECEPTOR PROTEIN-TYROSINE KINASE"/>
    <property type="match status" value="1"/>
</dbReference>
<dbReference type="Pfam" id="PF07699">
    <property type="entry name" value="Ephrin_rec_like"/>
    <property type="match status" value="1"/>
</dbReference>
<evidence type="ECO:0000256" key="4">
    <source>
        <dbReference type="ARBA" id="ARBA00022692"/>
    </source>
</evidence>
<evidence type="ECO:0000256" key="8">
    <source>
        <dbReference type="ARBA" id="ARBA00022840"/>
    </source>
</evidence>
<dbReference type="InterPro" id="IPR003961">
    <property type="entry name" value="FN3_dom"/>
</dbReference>
<dbReference type="Gene3D" id="2.60.40.1770">
    <property type="entry name" value="ephrin a2 ectodomain"/>
    <property type="match status" value="1"/>
</dbReference>
<gene>
    <name evidence="21" type="ORF">CVLEPA_LOCUS31865</name>
</gene>
<evidence type="ECO:0000256" key="1">
    <source>
        <dbReference type="ARBA" id="ARBA00004479"/>
    </source>
</evidence>
<evidence type="ECO:0000256" key="11">
    <source>
        <dbReference type="ARBA" id="ARBA00023137"/>
    </source>
</evidence>
<dbReference type="InterPro" id="IPR001245">
    <property type="entry name" value="Ser-Thr/Tyr_kinase_cat_dom"/>
</dbReference>
<dbReference type="SUPFAM" id="SSF47769">
    <property type="entry name" value="SAM/Pointed domain"/>
    <property type="match status" value="1"/>
</dbReference>
<organism evidence="21 22">
    <name type="scientific">Clavelina lepadiformis</name>
    <name type="common">Light-bulb sea squirt</name>
    <name type="synonym">Ascidia lepadiformis</name>
    <dbReference type="NCBI Taxonomy" id="159417"/>
    <lineage>
        <taxon>Eukaryota</taxon>
        <taxon>Metazoa</taxon>
        <taxon>Chordata</taxon>
        <taxon>Tunicata</taxon>
        <taxon>Ascidiacea</taxon>
        <taxon>Aplousobranchia</taxon>
        <taxon>Clavelinidae</taxon>
        <taxon>Clavelina</taxon>
    </lineage>
</organism>
<dbReference type="Gene3D" id="1.10.510.10">
    <property type="entry name" value="Transferase(Phosphotransferase) domain 1"/>
    <property type="match status" value="1"/>
</dbReference>
<comment type="subcellular location">
    <subcellularLocation>
        <location evidence="1">Membrane</location>
        <topology evidence="1">Single-pass type I membrane protein</topology>
    </subcellularLocation>
</comment>
<sequence>MDYRYPALIWAFIGLCFCLVNSEQETIMDTRNATSDLGWPASGLGWAELTSHDENDADLRTFQVCKIRFPNQNNWIRTPYLEVGSAERVYVEIRFTIRSCEGISRVVSCKETFNLYYLPSNGENEARASHMDVKTYTKVDTIAADERFQPNTMSANTETSVISPVKTRGMYLAFQDTGACMTIMHVRLYYKKCTETLRGLAWFPATTTGPDMTSLVDVRGTCVDNSVPMDQGPAPSLHCNGEGQWLVHSGNCQCKSGFQPNKDLTECNECTVGKFKSSAGNSECQTCPENSFSVDFGSTSCICTAGYFRAPEDRPDVPCTKPPSEPTMAESVVNKTSVTLTWKEPRDKGDREDITYSVSCESCDASYSLCSKCSEGVDFIPRRSGLTRGRLVIQDLSPHTHYKFKIYSFNGVSGVSKTSEKYAQVNIKTNQAAPSPVPPVRVLVSRARDVLLQWDKPALSTSPILDYQIQYSSIHGIQMNVTRQRTFRLQKLTPQTSYIVQVRARSKAGYGLFSRATAFRTKADKATASPISYETGAPPPGHTTDDIETPNVATKSPADNEHLIIGISVACGLLVITLCALIFICGRRNAYSKTSSIDLDKYPGFTNASGEFDFTHTSRTYVDPSTYEDPYTAVLQFAKEIEYDLVNIEQVIGRGEFGEVCKGSLAPYYRPIAIKTLKVGYSKQEKLDFLSEASIMGQFDHPNVIRLEGVVTKSRPLMIITEYMENGSLDAYLKANIGKLNSKQLAQMLHGVASGMKYLTDMGYVHRDLAARNVLVDANLECKVSDFGLSRELEKVTEEEVAMYTTRGGMIPIRWTALEAITKRTFSSSSDVWSFGIVTWEVFSNGERPYWEMSNQDVVHLVESGYRLPPPCCCPRSLHEMMLECWNCDRSRRPTFNQLVALLGHLINESDLLADTVNIRPVRDQDDCIPELLDLSSLGHWLEQMHLLHHKPSMLRYGCVTAEQIMRLTPSELNWMGITDANDVNTLIREADLLRHKIEEVNNVGIAV</sequence>